<dbReference type="Gene3D" id="2.30.30.40">
    <property type="entry name" value="SH3 Domains"/>
    <property type="match status" value="1"/>
</dbReference>
<dbReference type="InterPro" id="IPR008258">
    <property type="entry name" value="Transglycosylase_SLT_dom_1"/>
</dbReference>
<feature type="domain" description="SH3b" evidence="1">
    <location>
        <begin position="429"/>
        <end position="506"/>
    </location>
</feature>
<dbReference type="InterPro" id="IPR051922">
    <property type="entry name" value="Bact_Sporulation_Assoc"/>
</dbReference>
<dbReference type="InterPro" id="IPR023346">
    <property type="entry name" value="Lysozyme-like_dom_sf"/>
</dbReference>
<dbReference type="Gene3D" id="3.40.50.12090">
    <property type="match status" value="2"/>
</dbReference>
<dbReference type="Pfam" id="PF01464">
    <property type="entry name" value="SLT"/>
    <property type="match status" value="1"/>
</dbReference>
<dbReference type="RefSeq" id="WP_307324550.1">
    <property type="nucleotide sequence ID" value="NZ_JAUSUG010000006.1"/>
</dbReference>
<evidence type="ECO:0000259" key="1">
    <source>
        <dbReference type="PROSITE" id="PS51781"/>
    </source>
</evidence>
<accession>A0ABT9ZWI2</accession>
<name>A0ABT9ZWI2_9BACI</name>
<dbReference type="Pfam" id="PF04122">
    <property type="entry name" value="CW_binding_2"/>
    <property type="match status" value="3"/>
</dbReference>
<dbReference type="InterPro" id="IPR007253">
    <property type="entry name" value="Cell_wall-bd_2"/>
</dbReference>
<dbReference type="PROSITE" id="PS51781">
    <property type="entry name" value="SH3B"/>
    <property type="match status" value="1"/>
</dbReference>
<keyword evidence="3" id="KW-1185">Reference proteome</keyword>
<gene>
    <name evidence="2" type="ORF">J2S74_001879</name>
</gene>
<evidence type="ECO:0000313" key="2">
    <source>
        <dbReference type="EMBL" id="MDQ0254500.1"/>
    </source>
</evidence>
<protein>
    <submittedName>
        <fullName evidence="2">Cell wall-binding protein</fullName>
    </submittedName>
</protein>
<dbReference type="PANTHER" id="PTHR30032:SF8">
    <property type="entry name" value="GERMINATION-SPECIFIC N-ACETYLMURAMOYL-L-ALANINE AMIDASE"/>
    <property type="match status" value="1"/>
</dbReference>
<reference evidence="2 3" key="1">
    <citation type="submission" date="2023-07" db="EMBL/GenBank/DDBJ databases">
        <title>Genomic Encyclopedia of Type Strains, Phase IV (KMG-IV): sequencing the most valuable type-strain genomes for metagenomic binning, comparative biology and taxonomic classification.</title>
        <authorList>
            <person name="Goeker M."/>
        </authorList>
    </citation>
    <scope>NUCLEOTIDE SEQUENCE [LARGE SCALE GENOMIC DNA]</scope>
    <source>
        <strain evidence="2 3">DSM 9768</strain>
    </source>
</reference>
<dbReference type="SUPFAM" id="SSF53955">
    <property type="entry name" value="Lysozyme-like"/>
    <property type="match status" value="1"/>
</dbReference>
<comment type="caution">
    <text evidence="2">The sequence shown here is derived from an EMBL/GenBank/DDBJ whole genome shotgun (WGS) entry which is preliminary data.</text>
</comment>
<organism evidence="2 3">
    <name type="scientific">Evansella vedderi</name>
    <dbReference type="NCBI Taxonomy" id="38282"/>
    <lineage>
        <taxon>Bacteria</taxon>
        <taxon>Bacillati</taxon>
        <taxon>Bacillota</taxon>
        <taxon>Bacilli</taxon>
        <taxon>Bacillales</taxon>
        <taxon>Bacillaceae</taxon>
        <taxon>Evansella</taxon>
    </lineage>
</organism>
<proteinExistence type="predicted"/>
<evidence type="ECO:0000313" key="3">
    <source>
        <dbReference type="Proteomes" id="UP001230005"/>
    </source>
</evidence>
<dbReference type="InterPro" id="IPR003646">
    <property type="entry name" value="SH3-like_bac-type"/>
</dbReference>
<dbReference type="Pfam" id="PF08239">
    <property type="entry name" value="SH3_3"/>
    <property type="match status" value="1"/>
</dbReference>
<dbReference type="Gene3D" id="1.10.530.10">
    <property type="match status" value="1"/>
</dbReference>
<dbReference type="PANTHER" id="PTHR30032">
    <property type="entry name" value="N-ACETYLMURAMOYL-L-ALANINE AMIDASE-RELATED"/>
    <property type="match status" value="1"/>
</dbReference>
<dbReference type="EMBL" id="JAUSUG010000006">
    <property type="protein sequence ID" value="MDQ0254500.1"/>
    <property type="molecule type" value="Genomic_DNA"/>
</dbReference>
<dbReference type="Proteomes" id="UP001230005">
    <property type="component" value="Unassembled WGS sequence"/>
</dbReference>
<sequence length="796" mass="88876">MLRVKGILTAGFVFLLLFAIVYTNEGSIISASEQSKITIINEEQFYANQESTFETSAGLGITIDNKHEIGQVFSNGSEVSSIEFGYIDRITEFELDGEHYLLIENRNLGSGSVLQFQLFYTSNEEAILIYESGDLPNGNVKLEGATIEVSIPQFKEEDIQTAPTEIVMQQLQINGQQIVELEPKVVGLEEVSAEEQVPQFQLFSASKTFQNPSPSEINQLLTEKALENNIPPEVLKAIAWQESGWQQFWLQDHPTHCTNQPPRKQGEPVIGCDGRGIGILQVTPGATDLPDDTLENREAFKERLKYDIEYNIDMGIQVLLQKWRWTGNILPRVNDGNWRIIDNWYFAIMAYNGMGRVNDPLISSNRPFQDRIYSHMRLFGQLADLKDFPKNQLNVHYRENSPNVMRFTNKMQYTLASPLTPTKHLFKNGDKVRTTATALTLRSTPGGAGVQGSNGNSIMIPYGEVITITGDFKYQDNRNNQFVWYPVRRSNGQTGYVASSYLEDPTVKTSGRMYGQTRYETAVLISQQGWNSSDTVVLARGDDFPDALTGAPLAYQLDAPMLLTRTNRLDNVTIEEIKRLGAKKVVILGGELAISQKVENDLKKLELEIDRIAGNTRFDTAKLIADRLGSQHDQVIVINVDAYADAMAIAPYAARNGIPILLTNRTSIPNVTKGVLNKAKETIVLGGNLVISDSVLNQLPSIKHHFDGKTRFDTAVQIVEELNLFRKNGYLVTGYDFADGLTSSVLAAKHGDSIILTNTNSLPNVSRNLMNEFTHITMLGGHLAISDRVVNEVRQR</sequence>